<keyword evidence="3" id="KW-0274">FAD</keyword>
<feature type="domain" description="FAD/NAD(P)-binding" evidence="6">
    <location>
        <begin position="46"/>
        <end position="395"/>
    </location>
</feature>
<proteinExistence type="inferred from homology"/>
<keyword evidence="9" id="KW-1185">Reference proteome</keyword>
<organism evidence="8 9">
    <name type="scientific">Clonostachys rhizophaga</name>
    <dbReference type="NCBI Taxonomy" id="160324"/>
    <lineage>
        <taxon>Eukaryota</taxon>
        <taxon>Fungi</taxon>
        <taxon>Dikarya</taxon>
        <taxon>Ascomycota</taxon>
        <taxon>Pezizomycotina</taxon>
        <taxon>Sordariomycetes</taxon>
        <taxon>Hypocreomycetidae</taxon>
        <taxon>Hypocreales</taxon>
        <taxon>Bionectriaceae</taxon>
        <taxon>Clonostachys</taxon>
    </lineage>
</organism>
<dbReference type="Proteomes" id="UP000696573">
    <property type="component" value="Unassembled WGS sequence"/>
</dbReference>
<evidence type="ECO:0000313" key="8">
    <source>
        <dbReference type="EMBL" id="CAH0023624.1"/>
    </source>
</evidence>
<dbReference type="Pfam" id="PF07992">
    <property type="entry name" value="Pyr_redox_2"/>
    <property type="match status" value="1"/>
</dbReference>
<dbReference type="InterPro" id="IPR036188">
    <property type="entry name" value="FAD/NAD-bd_sf"/>
</dbReference>
<gene>
    <name evidence="8" type="ORF">CRHIZ90672A_00000028</name>
</gene>
<protein>
    <recommendedName>
        <fullName evidence="10">FAD/NAD(P)-binding domain-containing protein</fullName>
    </recommendedName>
</protein>
<comment type="similarity">
    <text evidence="1">Belongs to the NADH dehydrogenase family.</text>
</comment>
<dbReference type="AlphaFoldDB" id="A0A9N9VHS9"/>
<feature type="domain" description="External alternative NADH-ubiquinone oxidoreductase-like C-terminal" evidence="7">
    <location>
        <begin position="417"/>
        <end position="476"/>
    </location>
</feature>
<evidence type="ECO:0000256" key="4">
    <source>
        <dbReference type="ARBA" id="ARBA00023002"/>
    </source>
</evidence>
<evidence type="ECO:0000256" key="1">
    <source>
        <dbReference type="ARBA" id="ARBA00005272"/>
    </source>
</evidence>
<dbReference type="OrthoDB" id="3244603at2759"/>
<dbReference type="GO" id="GO:0005739">
    <property type="term" value="C:mitochondrion"/>
    <property type="evidence" value="ECO:0007669"/>
    <property type="project" value="UniProtKB-ARBA"/>
</dbReference>
<dbReference type="PANTHER" id="PTHR43706">
    <property type="entry name" value="NADH DEHYDROGENASE"/>
    <property type="match status" value="1"/>
</dbReference>
<dbReference type="PANTHER" id="PTHR43706:SF17">
    <property type="entry name" value="NADH DEHYDROGENASE (EUROFUNG)"/>
    <property type="match status" value="1"/>
</dbReference>
<evidence type="ECO:0000256" key="5">
    <source>
        <dbReference type="ARBA" id="ARBA00023027"/>
    </source>
</evidence>
<evidence type="ECO:0000256" key="3">
    <source>
        <dbReference type="ARBA" id="ARBA00022827"/>
    </source>
</evidence>
<comment type="caution">
    <text evidence="8">The sequence shown here is derived from an EMBL/GenBank/DDBJ whole genome shotgun (WGS) entry which is preliminary data.</text>
</comment>
<dbReference type="SUPFAM" id="SSF51905">
    <property type="entry name" value="FAD/NAD(P)-binding domain"/>
    <property type="match status" value="1"/>
</dbReference>
<accession>A0A9N9VHS9</accession>
<reference evidence="8" key="1">
    <citation type="submission" date="2021-10" db="EMBL/GenBank/DDBJ databases">
        <authorList>
            <person name="Piombo E."/>
        </authorList>
    </citation>
    <scope>NUCLEOTIDE SEQUENCE</scope>
</reference>
<dbReference type="GO" id="GO:0003954">
    <property type="term" value="F:NADH dehydrogenase activity"/>
    <property type="evidence" value="ECO:0007669"/>
    <property type="project" value="InterPro"/>
</dbReference>
<keyword evidence="2" id="KW-0285">Flavoprotein</keyword>
<evidence type="ECO:0008006" key="10">
    <source>
        <dbReference type="Google" id="ProtNLM"/>
    </source>
</evidence>
<dbReference type="PRINTS" id="PR00411">
    <property type="entry name" value="PNDRDTASEI"/>
</dbReference>
<dbReference type="Gene3D" id="3.50.50.100">
    <property type="match status" value="1"/>
</dbReference>
<dbReference type="PRINTS" id="PR00368">
    <property type="entry name" value="FADPNR"/>
</dbReference>
<name>A0A9N9VHS9_9HYPO</name>
<dbReference type="InterPro" id="IPR023753">
    <property type="entry name" value="FAD/NAD-binding_dom"/>
</dbReference>
<keyword evidence="5" id="KW-0520">NAD</keyword>
<keyword evidence="4" id="KW-0560">Oxidoreductase</keyword>
<dbReference type="EMBL" id="CABFNQ020000694">
    <property type="protein sequence ID" value="CAH0023624.1"/>
    <property type="molecule type" value="Genomic_DNA"/>
</dbReference>
<sequence length="480" mass="53224">MKNITTMGFRRILGGPLHSPEQRSRMILGVRQASTASDKPPKKKKRVVIIGSGWAGYTLARTLSPANSTRILISPRSHFVFTPLLASASVGTIEPRASIEPVRRLGLDNFHQGWALGVNFKRKTVLVEAAPPDDAAGNRSQPVGNGTTFEVEYDQLVLAVGCHSQTFGIEGVEEYACFLRDVGDARKLRQRILRAFEKASMQTTPECDRRKLLHFAIVGGGPTGIEFAGELNDLLRKDLTKMYPELLPYAKITIYDISSKVLPMFGESLTNYAVDRLRQQGIEVKTGHSLKSIRRSGEFLSLKIDQETEDVGAGVVLWSTGLRQNPLVQELVQQKIEGHSNILKDTGTGGIVVDSHFRVRTDDDSILPDVFAIGDCTVMENQRLPATAQVANQQAAHLGRYLNNPKADMRPFKFRDLGAMAYLGGSRAIHQNSKGELKGIAAWLLWRAAYLVKSFSIRNRLLIPVYWAATWITGRDISRF</sequence>
<dbReference type="Pfam" id="PF22366">
    <property type="entry name" value="NDH2_C"/>
    <property type="match status" value="1"/>
</dbReference>
<evidence type="ECO:0000256" key="2">
    <source>
        <dbReference type="ARBA" id="ARBA00022630"/>
    </source>
</evidence>
<evidence type="ECO:0000259" key="6">
    <source>
        <dbReference type="Pfam" id="PF07992"/>
    </source>
</evidence>
<dbReference type="InterPro" id="IPR054585">
    <property type="entry name" value="NDH2-like_C"/>
</dbReference>
<evidence type="ECO:0000313" key="9">
    <source>
        <dbReference type="Proteomes" id="UP000696573"/>
    </source>
</evidence>
<dbReference type="InterPro" id="IPR045024">
    <property type="entry name" value="NDH-2"/>
</dbReference>
<evidence type="ECO:0000259" key="7">
    <source>
        <dbReference type="Pfam" id="PF22366"/>
    </source>
</evidence>